<protein>
    <submittedName>
        <fullName evidence="4">DUF4174 domain-containing protein</fullName>
    </submittedName>
</protein>
<keyword evidence="1 2" id="KW-0732">Signal</keyword>
<proteinExistence type="predicted"/>
<accession>A0A844WA98</accession>
<evidence type="ECO:0000256" key="1">
    <source>
        <dbReference type="ARBA" id="ARBA00022729"/>
    </source>
</evidence>
<evidence type="ECO:0000256" key="2">
    <source>
        <dbReference type="SAM" id="SignalP"/>
    </source>
</evidence>
<keyword evidence="5" id="KW-1185">Reference proteome</keyword>
<dbReference type="InterPro" id="IPR025232">
    <property type="entry name" value="DUF4174"/>
</dbReference>
<name>A0A844WA98_9RHOB</name>
<evidence type="ECO:0000313" key="4">
    <source>
        <dbReference type="EMBL" id="MWB77853.1"/>
    </source>
</evidence>
<reference evidence="4 5" key="1">
    <citation type="submission" date="2019-11" db="EMBL/GenBank/DDBJ databases">
        <title>Pseudooceanicola pacifica sp. nov., isolated from deep-sea sediment of the Pacific Ocean.</title>
        <authorList>
            <person name="Lyu L."/>
        </authorList>
    </citation>
    <scope>NUCLEOTIDE SEQUENCE [LARGE SCALE GENOMIC DNA]</scope>
    <source>
        <strain evidence="4 5">216_PA32_1</strain>
    </source>
</reference>
<evidence type="ECO:0000313" key="5">
    <source>
        <dbReference type="Proteomes" id="UP000443843"/>
    </source>
</evidence>
<comment type="caution">
    <text evidence="4">The sequence shown here is derived from an EMBL/GenBank/DDBJ whole genome shotgun (WGS) entry which is preliminary data.</text>
</comment>
<organism evidence="4 5">
    <name type="scientific">Pseudooceanicola pacificus</name>
    <dbReference type="NCBI Taxonomy" id="2676438"/>
    <lineage>
        <taxon>Bacteria</taxon>
        <taxon>Pseudomonadati</taxon>
        <taxon>Pseudomonadota</taxon>
        <taxon>Alphaproteobacteria</taxon>
        <taxon>Rhodobacterales</taxon>
        <taxon>Paracoccaceae</taxon>
        <taxon>Pseudooceanicola</taxon>
    </lineage>
</organism>
<feature type="signal peptide" evidence="2">
    <location>
        <begin position="1"/>
        <end position="20"/>
    </location>
</feature>
<gene>
    <name evidence="4" type="ORF">GLS40_07445</name>
</gene>
<dbReference type="AlphaFoldDB" id="A0A844WA98"/>
<feature type="chain" id="PRO_5032911108" evidence="2">
    <location>
        <begin position="21"/>
        <end position="151"/>
    </location>
</feature>
<dbReference type="Pfam" id="PF13778">
    <property type="entry name" value="DUF4174"/>
    <property type="match status" value="1"/>
</dbReference>
<feature type="domain" description="DUF4174" evidence="3">
    <location>
        <begin position="38"/>
        <end position="139"/>
    </location>
</feature>
<dbReference type="Proteomes" id="UP000443843">
    <property type="component" value="Unassembled WGS sequence"/>
</dbReference>
<evidence type="ECO:0000259" key="3">
    <source>
        <dbReference type="Pfam" id="PF13778"/>
    </source>
</evidence>
<sequence length="151" mass="16974">MLPVVFAGVLSLSAAAIADAATEPSFDEIFSESGEQTLEQFIWEKRPLVIFADSASDPRFIRQMESLHARPGELAERDVVVITDTDPAGESPLRQKLRPRGFMLVLVGKDGQIKLRKPQPWDVREISHSIDKTPLRQDEIRERRALRNAGQ</sequence>
<dbReference type="EMBL" id="WNXQ01000003">
    <property type="protein sequence ID" value="MWB77853.1"/>
    <property type="molecule type" value="Genomic_DNA"/>
</dbReference>